<evidence type="ECO:0000256" key="1">
    <source>
        <dbReference type="SAM" id="MobiDB-lite"/>
    </source>
</evidence>
<dbReference type="STRING" id="52586.A0A0B1PBE4"/>
<feature type="compositionally biased region" description="Polar residues" evidence="1">
    <location>
        <begin position="146"/>
        <end position="167"/>
    </location>
</feature>
<dbReference type="InterPro" id="IPR053183">
    <property type="entry name" value="ASL1"/>
</dbReference>
<keyword evidence="2" id="KW-0732">Signal</keyword>
<feature type="compositionally biased region" description="Acidic residues" evidence="1">
    <location>
        <begin position="102"/>
        <end position="132"/>
    </location>
</feature>
<sequence length="437" mass="46462">MSVTILKSLAYSVLAISLVQAVAVDHNVLRRRQTYEVQKNVVVVEKVNVFQNPDGSLATAQATPVTTSVYLASPTPINVAKPISPPVQNNVASISALHDVQPEENSDEEPEQQNGEVPDEEQDGEQPDEAPVDEPILTDPSPSPEVKSTANAKPTLAATTVSTQSQVAPKPAPSTKDIPVEPSEPKSNSRISSSTLNETMGKVAASSRAKRGIAYNDVNKLSAFASSSKVSWAYNWGSSTPNIPNNIEFVPMLWGTGAHSDKWTENANSAIASGSTHLLAFNEPDLGAQSSLTVAEAVAGYQQLMQPFAGKAKLGSPAVTNGASPMGLSYLDNFISTCTGCTIDFVAIHWYNGGNADDFKNYVTKAHAFGGGRPVWITEFEASGDAGQQQAFLNDVLPWLDSQEYVERYAYFMASDGNLISSGTTLSSLGQAFAFGN</sequence>
<feature type="compositionally biased region" description="Polar residues" evidence="1">
    <location>
        <begin position="185"/>
        <end position="198"/>
    </location>
</feature>
<protein>
    <submittedName>
        <fullName evidence="4">Uncharacterized serine-rich protein</fullName>
    </submittedName>
</protein>
<reference evidence="4 5" key="1">
    <citation type="journal article" date="2014" name="BMC Genomics">
        <title>Adaptive genomic structural variation in the grape powdery mildew pathogen, Erysiphe necator.</title>
        <authorList>
            <person name="Jones L."/>
            <person name="Riaz S."/>
            <person name="Morales-Cruz A."/>
            <person name="Amrine K.C."/>
            <person name="McGuire B."/>
            <person name="Gubler W.D."/>
            <person name="Walker M.A."/>
            <person name="Cantu D."/>
        </authorList>
    </citation>
    <scope>NUCLEOTIDE SEQUENCE [LARGE SCALE GENOMIC DNA]</scope>
    <source>
        <strain evidence="5">c</strain>
    </source>
</reference>
<dbReference type="EMBL" id="JNVN01000761">
    <property type="protein sequence ID" value="KHJ34660.1"/>
    <property type="molecule type" value="Genomic_DNA"/>
</dbReference>
<dbReference type="OMA" id="SHKRGVC"/>
<dbReference type="InterPro" id="IPR017853">
    <property type="entry name" value="GH"/>
</dbReference>
<accession>A0A0B1PBE4</accession>
<gene>
    <name evidence="4" type="ORF">EV44_g0096</name>
</gene>
<evidence type="ECO:0000313" key="4">
    <source>
        <dbReference type="EMBL" id="KHJ34660.1"/>
    </source>
</evidence>
<proteinExistence type="predicted"/>
<dbReference type="GO" id="GO:0071966">
    <property type="term" value="P:fungal-type cell wall polysaccharide metabolic process"/>
    <property type="evidence" value="ECO:0007669"/>
    <property type="project" value="TreeGrafter"/>
</dbReference>
<comment type="caution">
    <text evidence="4">The sequence shown here is derived from an EMBL/GenBank/DDBJ whole genome shotgun (WGS) entry which is preliminary data.</text>
</comment>
<organism evidence="4 5">
    <name type="scientific">Uncinula necator</name>
    <name type="common">Grape powdery mildew</name>
    <dbReference type="NCBI Taxonomy" id="52586"/>
    <lineage>
        <taxon>Eukaryota</taxon>
        <taxon>Fungi</taxon>
        <taxon>Dikarya</taxon>
        <taxon>Ascomycota</taxon>
        <taxon>Pezizomycotina</taxon>
        <taxon>Leotiomycetes</taxon>
        <taxon>Erysiphales</taxon>
        <taxon>Erysiphaceae</taxon>
        <taxon>Erysiphe</taxon>
    </lineage>
</organism>
<dbReference type="PANTHER" id="PTHR34154">
    <property type="entry name" value="ALKALI-SENSITIVE LINKAGE PROTEIN 1"/>
    <property type="match status" value="1"/>
</dbReference>
<dbReference type="SUPFAM" id="SSF51445">
    <property type="entry name" value="(Trans)glycosidases"/>
    <property type="match status" value="1"/>
</dbReference>
<name>A0A0B1PBE4_UNCNE</name>
<evidence type="ECO:0000313" key="5">
    <source>
        <dbReference type="Proteomes" id="UP000030854"/>
    </source>
</evidence>
<dbReference type="GO" id="GO:0009277">
    <property type="term" value="C:fungal-type cell wall"/>
    <property type="evidence" value="ECO:0007669"/>
    <property type="project" value="TreeGrafter"/>
</dbReference>
<evidence type="ECO:0000259" key="3">
    <source>
        <dbReference type="Pfam" id="PF11790"/>
    </source>
</evidence>
<feature type="signal peptide" evidence="2">
    <location>
        <begin position="1"/>
        <end position="21"/>
    </location>
</feature>
<feature type="chain" id="PRO_5002080588" evidence="2">
    <location>
        <begin position="22"/>
        <end position="437"/>
    </location>
</feature>
<evidence type="ECO:0000256" key="2">
    <source>
        <dbReference type="SAM" id="SignalP"/>
    </source>
</evidence>
<dbReference type="InterPro" id="IPR024655">
    <property type="entry name" value="Asl1_glyco_hydro_catalytic"/>
</dbReference>
<dbReference type="PANTHER" id="PTHR34154:SF10">
    <property type="entry name" value="ASL1-LIKE GLYCOSYL HYDROLASE CATALYTIC DOMAIN-CONTAINING PROTEIN"/>
    <property type="match status" value="1"/>
</dbReference>
<dbReference type="Pfam" id="PF11790">
    <property type="entry name" value="Glyco_hydro_cc"/>
    <property type="match status" value="1"/>
</dbReference>
<dbReference type="Gene3D" id="3.20.20.80">
    <property type="entry name" value="Glycosidases"/>
    <property type="match status" value="1"/>
</dbReference>
<keyword evidence="5" id="KW-1185">Reference proteome</keyword>
<feature type="domain" description="Asl1-like glycosyl hydrolase catalytic" evidence="3">
    <location>
        <begin position="212"/>
        <end position="433"/>
    </location>
</feature>
<feature type="region of interest" description="Disordered" evidence="1">
    <location>
        <begin position="99"/>
        <end position="208"/>
    </location>
</feature>
<dbReference type="HOGENOM" id="CLU_040908_4_1_1"/>
<dbReference type="AlphaFoldDB" id="A0A0B1PBE4"/>
<dbReference type="Proteomes" id="UP000030854">
    <property type="component" value="Unassembled WGS sequence"/>
</dbReference>